<feature type="transmembrane region" description="Helical" evidence="9">
    <location>
        <begin position="62"/>
        <end position="79"/>
    </location>
</feature>
<protein>
    <recommendedName>
        <fullName evidence="10">G-protein coupled receptors family 1 profile domain-containing protein</fullName>
    </recommendedName>
</protein>
<dbReference type="InterPro" id="IPR000276">
    <property type="entry name" value="GPCR_Rhodpsn"/>
</dbReference>
<feature type="transmembrane region" description="Helical" evidence="9">
    <location>
        <begin position="217"/>
        <end position="242"/>
    </location>
</feature>
<evidence type="ECO:0000256" key="6">
    <source>
        <dbReference type="ARBA" id="ARBA00023136"/>
    </source>
</evidence>
<reference evidence="11 12" key="1">
    <citation type="submission" date="2022-05" db="EMBL/GenBank/DDBJ databases">
        <authorList>
            <consortium name="Genoscope - CEA"/>
            <person name="William W."/>
        </authorList>
    </citation>
    <scope>NUCLEOTIDE SEQUENCE [LARGE SCALE GENOMIC DNA]</scope>
</reference>
<keyword evidence="3 9" id="KW-0812">Transmembrane</keyword>
<dbReference type="Gene3D" id="1.20.1070.10">
    <property type="entry name" value="Rhodopsin 7-helix transmembrane proteins"/>
    <property type="match status" value="2"/>
</dbReference>
<evidence type="ECO:0000256" key="2">
    <source>
        <dbReference type="ARBA" id="ARBA00022475"/>
    </source>
</evidence>
<proteinExistence type="predicted"/>
<gene>
    <name evidence="11" type="ORF">PLOB_00035617</name>
</gene>
<feature type="domain" description="G-protein coupled receptors family 1 profile" evidence="10">
    <location>
        <begin position="1"/>
        <end position="240"/>
    </location>
</feature>
<dbReference type="PANTHER" id="PTHR24249">
    <property type="entry name" value="HISTAMINE RECEPTOR-RELATED G-PROTEIN COUPLED RECEPTOR"/>
    <property type="match status" value="1"/>
</dbReference>
<dbReference type="EMBL" id="CALNXK010000005">
    <property type="protein sequence ID" value="CAH3036907.1"/>
    <property type="molecule type" value="Genomic_DNA"/>
</dbReference>
<evidence type="ECO:0000313" key="12">
    <source>
        <dbReference type="Proteomes" id="UP001159405"/>
    </source>
</evidence>
<dbReference type="SUPFAM" id="SSF81321">
    <property type="entry name" value="Family A G protein-coupled receptor-like"/>
    <property type="match status" value="2"/>
</dbReference>
<accession>A0ABN8MY06</accession>
<feature type="domain" description="G-protein coupled receptors family 1 profile" evidence="10">
    <location>
        <begin position="433"/>
        <end position="534"/>
    </location>
</feature>
<evidence type="ECO:0000256" key="4">
    <source>
        <dbReference type="ARBA" id="ARBA00022989"/>
    </source>
</evidence>
<name>A0ABN8MY06_9CNID</name>
<keyword evidence="5" id="KW-0297">G-protein coupled receptor</keyword>
<dbReference type="InterPro" id="IPR017452">
    <property type="entry name" value="GPCR_Rhodpsn_7TM"/>
</dbReference>
<keyword evidence="6 9" id="KW-0472">Membrane</keyword>
<feature type="transmembrane region" description="Helical" evidence="9">
    <location>
        <begin position="511"/>
        <end position="536"/>
    </location>
</feature>
<evidence type="ECO:0000256" key="3">
    <source>
        <dbReference type="ARBA" id="ARBA00022692"/>
    </source>
</evidence>
<evidence type="ECO:0000259" key="10">
    <source>
        <dbReference type="PROSITE" id="PS50262"/>
    </source>
</evidence>
<keyword evidence="7" id="KW-0675">Receptor</keyword>
<dbReference type="InterPro" id="IPR050569">
    <property type="entry name" value="TAAR"/>
</dbReference>
<feature type="transmembrane region" description="Helical" evidence="9">
    <location>
        <begin position="100"/>
        <end position="117"/>
    </location>
</feature>
<evidence type="ECO:0000256" key="1">
    <source>
        <dbReference type="ARBA" id="ARBA00004651"/>
    </source>
</evidence>
<dbReference type="PRINTS" id="PR00237">
    <property type="entry name" value="GPCRRHODOPSN"/>
</dbReference>
<evidence type="ECO:0000256" key="5">
    <source>
        <dbReference type="ARBA" id="ARBA00023040"/>
    </source>
</evidence>
<dbReference type="Proteomes" id="UP001159405">
    <property type="component" value="Unassembled WGS sequence"/>
</dbReference>
<keyword evidence="8" id="KW-0807">Transducer</keyword>
<dbReference type="CDD" id="cd00637">
    <property type="entry name" value="7tm_classA_rhodopsin-like"/>
    <property type="match status" value="2"/>
</dbReference>
<keyword evidence="4 9" id="KW-1133">Transmembrane helix</keyword>
<evidence type="ECO:0000256" key="8">
    <source>
        <dbReference type="ARBA" id="ARBA00023224"/>
    </source>
</evidence>
<evidence type="ECO:0000256" key="9">
    <source>
        <dbReference type="SAM" id="Phobius"/>
    </source>
</evidence>
<comment type="caution">
    <text evidence="11">The sequence shown here is derived from an EMBL/GenBank/DDBJ whole genome shotgun (WGS) entry which is preliminary data.</text>
</comment>
<feature type="transmembrane region" description="Helical" evidence="9">
    <location>
        <begin position="476"/>
        <end position="499"/>
    </location>
</feature>
<evidence type="ECO:0000313" key="11">
    <source>
        <dbReference type="EMBL" id="CAH3036907.1"/>
    </source>
</evidence>
<evidence type="ECO:0000256" key="7">
    <source>
        <dbReference type="ARBA" id="ARBA00023170"/>
    </source>
</evidence>
<feature type="transmembrane region" description="Helical" evidence="9">
    <location>
        <begin position="129"/>
        <end position="150"/>
    </location>
</feature>
<organism evidence="11 12">
    <name type="scientific">Porites lobata</name>
    <dbReference type="NCBI Taxonomy" id="104759"/>
    <lineage>
        <taxon>Eukaryota</taxon>
        <taxon>Metazoa</taxon>
        <taxon>Cnidaria</taxon>
        <taxon>Anthozoa</taxon>
        <taxon>Hexacorallia</taxon>
        <taxon>Scleractinia</taxon>
        <taxon>Fungiina</taxon>
        <taxon>Poritidae</taxon>
        <taxon>Porites</taxon>
    </lineage>
</organism>
<feature type="transmembrane region" description="Helical" evidence="9">
    <location>
        <begin position="182"/>
        <end position="205"/>
    </location>
</feature>
<sequence>MAVKRRPRLQRNSNILLACLAATDTATGLLTQPSDILYMILKLSGIGDKGAGPTILDFHNSSLRALFVCSSLHLMLVTFERIIAIKFTMRYNALVTKDKLKVVVAVFWFLSVSSEVVNHVTGQTLYSNVLTALTLVSCVLFMSISYLLLYQETRRHQKRMKKEQIPLEEVERFRKESKALKTTVFVVGAVLLCFFPAFIFLSVLLYFSGVVVMQSSLFYVVTPFIRTSGMLNSFLNPLIYCLRQKEMRQFVLRFLRFPTAIQLSNRIYFLTTKGTAVLYNKTKRKPGNTPSFLIVSWEVIEWDRFTLLTKELCKSKVEENFPYRDTVFPKQSRTEQGLLNEIKTFNIIGEGNFIFQGGRVGRGDPLGNHQIQYKNFVNDFSLLKESYKAKCRQKSASVTLILLKTHFLFAHISCQYLRNSIRFRYCHDRLSCVLFMSISYLLLYQETRRHQKRMKKEQIPLEEVERFRKESKALKTTVFVVGAVLLCFFPAFIFLSLVLHFSGVVVMQSSLFYVVTPFIRTSGMLNSFLNPLIYCLRQKEMRQFVLRFL</sequence>
<keyword evidence="12" id="KW-1185">Reference proteome</keyword>
<comment type="subcellular location">
    <subcellularLocation>
        <location evidence="1">Cell membrane</location>
        <topology evidence="1">Multi-pass membrane protein</topology>
    </subcellularLocation>
</comment>
<feature type="non-terminal residue" evidence="11">
    <location>
        <position position="549"/>
    </location>
</feature>
<dbReference type="Pfam" id="PF00001">
    <property type="entry name" value="7tm_1"/>
    <property type="match status" value="3"/>
</dbReference>
<dbReference type="PANTHER" id="PTHR24249:SF372">
    <property type="entry name" value="G-PROTEIN COUPLED RECEPTORS FAMILY 1 PROFILE DOMAIN-CONTAINING PROTEIN"/>
    <property type="match status" value="1"/>
</dbReference>
<keyword evidence="2" id="KW-1003">Cell membrane</keyword>
<dbReference type="PROSITE" id="PS50262">
    <property type="entry name" value="G_PROTEIN_RECEP_F1_2"/>
    <property type="match status" value="2"/>
</dbReference>